<dbReference type="RefSeq" id="WP_067025873.1">
    <property type="nucleotide sequence ID" value="NZ_CP038256.1"/>
</dbReference>
<keyword evidence="6 9" id="KW-0067">ATP-binding</keyword>
<organism evidence="10 11">
    <name type="scientific">Microbacterium sediminis</name>
    <dbReference type="NCBI Taxonomy" id="904291"/>
    <lineage>
        <taxon>Bacteria</taxon>
        <taxon>Bacillati</taxon>
        <taxon>Actinomycetota</taxon>
        <taxon>Actinomycetes</taxon>
        <taxon>Micrococcales</taxon>
        <taxon>Microbacteriaceae</taxon>
        <taxon>Microbacterium</taxon>
    </lineage>
</organism>
<dbReference type="InterPro" id="IPR043129">
    <property type="entry name" value="ATPase_NBD"/>
</dbReference>
<evidence type="ECO:0000256" key="6">
    <source>
        <dbReference type="ARBA" id="ARBA00022840"/>
    </source>
</evidence>
<evidence type="ECO:0000256" key="2">
    <source>
        <dbReference type="ARBA" id="ARBA00022629"/>
    </source>
</evidence>
<dbReference type="PROSITE" id="PS00445">
    <property type="entry name" value="FGGY_KINASES_2"/>
    <property type="match status" value="1"/>
</dbReference>
<dbReference type="GO" id="GO:0005997">
    <property type="term" value="P:xylulose metabolic process"/>
    <property type="evidence" value="ECO:0007669"/>
    <property type="project" value="InterPro"/>
</dbReference>
<dbReference type="Gene3D" id="3.30.420.40">
    <property type="match status" value="2"/>
</dbReference>
<proteinExistence type="inferred from homology"/>
<evidence type="ECO:0000313" key="11">
    <source>
        <dbReference type="Proteomes" id="UP000093355"/>
    </source>
</evidence>
<comment type="caution">
    <text evidence="10">The sequence shown here is derived from an EMBL/GenBank/DDBJ whole genome shotgun (WGS) entry which is preliminary data.</text>
</comment>
<keyword evidence="7 9" id="KW-0119">Carbohydrate metabolism</keyword>
<dbReference type="InterPro" id="IPR050406">
    <property type="entry name" value="FGGY_Carb_Kinase"/>
</dbReference>
<keyword evidence="5 8" id="KW-0418">Kinase</keyword>
<name>A0A1B9NCN0_9MICO</name>
<dbReference type="NCBIfam" id="TIGR01312">
    <property type="entry name" value="XylB"/>
    <property type="match status" value="1"/>
</dbReference>
<dbReference type="InterPro" id="IPR018483">
    <property type="entry name" value="Carb_kinase_FGGY_CS"/>
</dbReference>
<dbReference type="GO" id="GO:0042732">
    <property type="term" value="P:D-xylose metabolic process"/>
    <property type="evidence" value="ECO:0007669"/>
    <property type="project" value="UniProtKB-KW"/>
</dbReference>
<evidence type="ECO:0000256" key="3">
    <source>
        <dbReference type="ARBA" id="ARBA00022679"/>
    </source>
</evidence>
<dbReference type="AlphaFoldDB" id="A0A1B9NCN0"/>
<dbReference type="STRING" id="904291.A7J15_05860"/>
<dbReference type="OrthoDB" id="9782710at2"/>
<comment type="catalytic activity">
    <reaction evidence="9">
        <text>D-xylulose + ATP = D-xylulose 5-phosphate + ADP + H(+)</text>
        <dbReference type="Rhea" id="RHEA:10964"/>
        <dbReference type="ChEBI" id="CHEBI:15378"/>
        <dbReference type="ChEBI" id="CHEBI:17140"/>
        <dbReference type="ChEBI" id="CHEBI:30616"/>
        <dbReference type="ChEBI" id="CHEBI:57737"/>
        <dbReference type="ChEBI" id="CHEBI:456216"/>
        <dbReference type="EC" id="2.7.1.17"/>
    </reaction>
</comment>
<dbReference type="EMBL" id="LXMD01000022">
    <property type="protein sequence ID" value="OCG74359.1"/>
    <property type="molecule type" value="Genomic_DNA"/>
</dbReference>
<dbReference type="Proteomes" id="UP000093355">
    <property type="component" value="Unassembled WGS sequence"/>
</dbReference>
<evidence type="ECO:0000313" key="10">
    <source>
        <dbReference type="EMBL" id="OCG74359.1"/>
    </source>
</evidence>
<dbReference type="PIRSF" id="PIRSF000538">
    <property type="entry name" value="GlpK"/>
    <property type="match status" value="1"/>
</dbReference>
<dbReference type="InterPro" id="IPR006000">
    <property type="entry name" value="Xylulokinase"/>
</dbReference>
<evidence type="ECO:0000256" key="9">
    <source>
        <dbReference type="RuleBase" id="RU364073"/>
    </source>
</evidence>
<keyword evidence="11" id="KW-1185">Reference proteome</keyword>
<keyword evidence="2 9" id="KW-0859">Xylose metabolism</keyword>
<evidence type="ECO:0000256" key="5">
    <source>
        <dbReference type="ARBA" id="ARBA00022777"/>
    </source>
</evidence>
<reference evidence="10 11" key="1">
    <citation type="submission" date="2016-05" db="EMBL/GenBank/DDBJ databases">
        <authorList>
            <person name="Lavstsen T."/>
            <person name="Jespersen J.S."/>
        </authorList>
    </citation>
    <scope>NUCLEOTIDE SEQUENCE [LARGE SCALE GENOMIC DNA]</scope>
    <source>
        <strain evidence="10 11">YLB-01</strain>
    </source>
</reference>
<dbReference type="InterPro" id="IPR018484">
    <property type="entry name" value="FGGY_N"/>
</dbReference>
<protein>
    <recommendedName>
        <fullName evidence="9">Xylulose kinase</fullName>
        <shortName evidence="9">Xylulokinase</shortName>
        <ecNumber evidence="9">2.7.1.17</ecNumber>
    </recommendedName>
</protein>
<evidence type="ECO:0000256" key="4">
    <source>
        <dbReference type="ARBA" id="ARBA00022741"/>
    </source>
</evidence>
<dbReference type="Pfam" id="PF02782">
    <property type="entry name" value="FGGY_C"/>
    <property type="match status" value="1"/>
</dbReference>
<sequence length="495" mass="52352">MILAHDLGTTGNKATLVSNEGTLITSVTVAYDTDFGPGGKAEQDPGDWWRASCEATRRLLERAGVRADDIDVISFSGQMMGVVPLDAGGEVVRPAIIWADTRSSAETATLIEAVGMERGYTITGHRLNPTYSLPKLMWLRAHEPESFARTVTVVQAKDYVAYRLTGVLATDPSDASGTDAYSQADGAWSAELVEAAGVDGLLPEIVPSTTVIGTVTREAAAEAGLIAGIPVVMGGGDGPMGALGAGIVDESDGAYAYLGSSSWVSLSAPEPLHDPQMRSMTFNHVIPGRFVPTATMQAGGASLQWIVDTLRPGGEARYEELLAGAAGVGAAADGLYFLPHLLGERSPYWNPRARAVFAGLARHHGPAHLTRAVLEGVAFNLRTGLLAFLENGRTIDNVDAIGGAANGALTLEILSNVWGRRVTKRDLVDEATSMGAAVVAGVGVGIFPDFAVARTLSGRLESVEPQPQTAAAYLEQYELFMDLYRRVEPWFEMLP</sequence>
<comment type="similarity">
    <text evidence="1 8">Belongs to the FGGY kinase family.</text>
</comment>
<dbReference type="GO" id="GO:0005524">
    <property type="term" value="F:ATP binding"/>
    <property type="evidence" value="ECO:0007669"/>
    <property type="project" value="UniProtKB-KW"/>
</dbReference>
<keyword evidence="4 9" id="KW-0547">Nucleotide-binding</keyword>
<evidence type="ECO:0000256" key="7">
    <source>
        <dbReference type="ARBA" id="ARBA00023277"/>
    </source>
</evidence>
<dbReference type="EC" id="2.7.1.17" evidence="9"/>
<accession>A0A1B9NCN0</accession>
<dbReference type="SUPFAM" id="SSF53067">
    <property type="entry name" value="Actin-like ATPase domain"/>
    <property type="match status" value="2"/>
</dbReference>
<dbReference type="InterPro" id="IPR018485">
    <property type="entry name" value="FGGY_C"/>
</dbReference>
<dbReference type="InterPro" id="IPR000577">
    <property type="entry name" value="Carb_kinase_FGGY"/>
</dbReference>
<keyword evidence="3 8" id="KW-0808">Transferase</keyword>
<dbReference type="GO" id="GO:0004856">
    <property type="term" value="F:D-xylulokinase activity"/>
    <property type="evidence" value="ECO:0007669"/>
    <property type="project" value="UniProtKB-EC"/>
</dbReference>
<dbReference type="PANTHER" id="PTHR43095:SF5">
    <property type="entry name" value="XYLULOSE KINASE"/>
    <property type="match status" value="1"/>
</dbReference>
<dbReference type="PANTHER" id="PTHR43095">
    <property type="entry name" value="SUGAR KINASE"/>
    <property type="match status" value="1"/>
</dbReference>
<gene>
    <name evidence="9" type="primary">xylB</name>
    <name evidence="10" type="ORF">A7J15_05860</name>
</gene>
<dbReference type="CDD" id="cd07805">
    <property type="entry name" value="ASKHA_NBD_FGGY_CvXK-like"/>
    <property type="match status" value="1"/>
</dbReference>
<dbReference type="Pfam" id="PF00370">
    <property type="entry name" value="FGGY_N"/>
    <property type="match status" value="1"/>
</dbReference>
<evidence type="ECO:0000256" key="1">
    <source>
        <dbReference type="ARBA" id="ARBA00009156"/>
    </source>
</evidence>
<evidence type="ECO:0000256" key="8">
    <source>
        <dbReference type="RuleBase" id="RU003733"/>
    </source>
</evidence>